<evidence type="ECO:0000313" key="1">
    <source>
        <dbReference type="EMBL" id="OIQ90501.1"/>
    </source>
</evidence>
<protein>
    <submittedName>
        <fullName evidence="1">Uncharacterized protein</fullName>
    </submittedName>
</protein>
<reference evidence="1" key="1">
    <citation type="submission" date="2016-10" db="EMBL/GenBank/DDBJ databases">
        <title>Sequence of Gallionella enrichment culture.</title>
        <authorList>
            <person name="Poehlein A."/>
            <person name="Muehling M."/>
            <person name="Daniel R."/>
        </authorList>
    </citation>
    <scope>NUCLEOTIDE SEQUENCE</scope>
</reference>
<dbReference type="EMBL" id="MLJW01000289">
    <property type="protein sequence ID" value="OIQ90501.1"/>
    <property type="molecule type" value="Genomic_DNA"/>
</dbReference>
<sequence length="207" mass="23221">MAIRIRNSFHARGKPRSQAALASVIAMLAWKLAIDSIKRMREAKFDIDLGRSYFDYVCEHLAFVAHVADRIAHRDLEAGERIAFTTALAKRLAEVVEDNADMLLSAQPPGFCKAHFLDLFNSAGADYAEYAYTERGPDFGFRRCFASRVREGVAEQDKTWIYDQVMEIEAPETVRTVEKTLAGLFAAADDDSDVAPRRKPRETLSGD</sequence>
<name>A0A1J5RR12_9ZZZZ</name>
<dbReference type="AlphaFoldDB" id="A0A1J5RR12"/>
<accession>A0A1J5RR12</accession>
<comment type="caution">
    <text evidence="1">The sequence shown here is derived from an EMBL/GenBank/DDBJ whole genome shotgun (WGS) entry which is preliminary data.</text>
</comment>
<gene>
    <name evidence="1" type="ORF">GALL_275810</name>
</gene>
<proteinExistence type="predicted"/>
<organism evidence="1">
    <name type="scientific">mine drainage metagenome</name>
    <dbReference type="NCBI Taxonomy" id="410659"/>
    <lineage>
        <taxon>unclassified sequences</taxon>
        <taxon>metagenomes</taxon>
        <taxon>ecological metagenomes</taxon>
    </lineage>
</organism>